<protein>
    <submittedName>
        <fullName evidence="1">Uncharacterized protein</fullName>
    </submittedName>
</protein>
<organism evidence="1 2">
    <name type="scientific">Paraprevotella xylaniphila YIT 11841</name>
    <dbReference type="NCBI Taxonomy" id="762982"/>
    <lineage>
        <taxon>Bacteria</taxon>
        <taxon>Pseudomonadati</taxon>
        <taxon>Bacteroidota</taxon>
        <taxon>Bacteroidia</taxon>
        <taxon>Bacteroidales</taxon>
        <taxon>Prevotellaceae</taxon>
        <taxon>Paraprevotella</taxon>
    </lineage>
</organism>
<proteinExistence type="predicted"/>
<dbReference type="EMBL" id="AFBR01000018">
    <property type="protein sequence ID" value="EGG56580.1"/>
    <property type="molecule type" value="Genomic_DNA"/>
</dbReference>
<dbReference type="STRING" id="762982.HMPREF9442_00583"/>
<sequence length="42" mass="4827">MQAKLRKTRIQKAIPPYFSYKKRAASGKISPEATLFSFNHNT</sequence>
<reference evidence="1 2" key="1">
    <citation type="submission" date="2011-02" db="EMBL/GenBank/DDBJ databases">
        <authorList>
            <person name="Weinstock G."/>
            <person name="Sodergren E."/>
            <person name="Clifton S."/>
            <person name="Fulton L."/>
            <person name="Fulton B."/>
            <person name="Courtney L."/>
            <person name="Fronick C."/>
            <person name="Harrison M."/>
            <person name="Strong C."/>
            <person name="Farmer C."/>
            <person name="Delahaunty K."/>
            <person name="Markovic C."/>
            <person name="Hall O."/>
            <person name="Minx P."/>
            <person name="Tomlinson C."/>
            <person name="Mitreva M."/>
            <person name="Hou S."/>
            <person name="Chen J."/>
            <person name="Wollam A."/>
            <person name="Pepin K.H."/>
            <person name="Johnson M."/>
            <person name="Bhonagiri V."/>
            <person name="Zhang X."/>
            <person name="Suruliraj S."/>
            <person name="Warren W."/>
            <person name="Chinwalla A."/>
            <person name="Mardis E.R."/>
            <person name="Wilson R.K."/>
        </authorList>
    </citation>
    <scope>NUCLEOTIDE SEQUENCE [LARGE SCALE GENOMIC DNA]</scope>
    <source>
        <strain evidence="1 2">YIT 11841</strain>
    </source>
</reference>
<keyword evidence="2" id="KW-1185">Reference proteome</keyword>
<accession>F3QQY9</accession>
<evidence type="ECO:0000313" key="1">
    <source>
        <dbReference type="EMBL" id="EGG56580.1"/>
    </source>
</evidence>
<evidence type="ECO:0000313" key="2">
    <source>
        <dbReference type="Proteomes" id="UP000005546"/>
    </source>
</evidence>
<dbReference type="HOGENOM" id="CLU_3255355_0_0_10"/>
<dbReference type="Proteomes" id="UP000005546">
    <property type="component" value="Unassembled WGS sequence"/>
</dbReference>
<name>F3QQY9_9BACT</name>
<dbReference type="AlphaFoldDB" id="F3QQY9"/>
<comment type="caution">
    <text evidence="1">The sequence shown here is derived from an EMBL/GenBank/DDBJ whole genome shotgun (WGS) entry which is preliminary data.</text>
</comment>
<gene>
    <name evidence="1" type="ORF">HMPREF9442_00583</name>
</gene>